<gene>
    <name evidence="2" type="ORF">LSAT_V11C800398700</name>
</gene>
<keyword evidence="3" id="KW-1185">Reference proteome</keyword>
<dbReference type="InterPro" id="IPR018289">
    <property type="entry name" value="MULE_transposase_dom"/>
</dbReference>
<evidence type="ECO:0000313" key="3">
    <source>
        <dbReference type="Proteomes" id="UP000235145"/>
    </source>
</evidence>
<organism evidence="2 3">
    <name type="scientific">Lactuca sativa</name>
    <name type="common">Garden lettuce</name>
    <dbReference type="NCBI Taxonomy" id="4236"/>
    <lineage>
        <taxon>Eukaryota</taxon>
        <taxon>Viridiplantae</taxon>
        <taxon>Streptophyta</taxon>
        <taxon>Embryophyta</taxon>
        <taxon>Tracheophyta</taxon>
        <taxon>Spermatophyta</taxon>
        <taxon>Magnoliopsida</taxon>
        <taxon>eudicotyledons</taxon>
        <taxon>Gunneridae</taxon>
        <taxon>Pentapetalae</taxon>
        <taxon>asterids</taxon>
        <taxon>campanulids</taxon>
        <taxon>Asterales</taxon>
        <taxon>Asteraceae</taxon>
        <taxon>Cichorioideae</taxon>
        <taxon>Cichorieae</taxon>
        <taxon>Lactucinae</taxon>
        <taxon>Lactuca</taxon>
    </lineage>
</organism>
<dbReference type="AlphaFoldDB" id="A0A9R1UU61"/>
<protein>
    <recommendedName>
        <fullName evidence="1">MULE transposase domain-containing protein</fullName>
    </recommendedName>
</protein>
<evidence type="ECO:0000259" key="1">
    <source>
        <dbReference type="Pfam" id="PF10551"/>
    </source>
</evidence>
<sequence>MQAYKTNKYGMPILEIVGVTPTNMTFSIAFVYMHEEKQSNYVWALDCLKSVMEGCMLSLIIVTGRETALMNAYAIIFPDAKGLLCRWHINNNIMKKCKSCWDVLSTSWTRLVNSETKEAYNKNLAQVEKITNTYPDAFVYLNKTWLTPHKEKFVSAWTDKFLNFGNHTTNRADSQHVKLKRYVETSGSDIAKSLKRIDDVVESQYTEYERSKEFGFVYENCGCQVRTSYGLPCAHEQTIFVKKVHCVPLHSVDRFWKKLDLLECKSLEDDNLDCAVEFSKEVTKLNHAVNNFSV</sequence>
<dbReference type="EMBL" id="NBSK02000008">
    <property type="protein sequence ID" value="KAJ0193618.1"/>
    <property type="molecule type" value="Genomic_DNA"/>
</dbReference>
<reference evidence="2 3" key="1">
    <citation type="journal article" date="2017" name="Nat. Commun.">
        <title>Genome assembly with in vitro proximity ligation data and whole-genome triplication in lettuce.</title>
        <authorList>
            <person name="Reyes-Chin-Wo S."/>
            <person name="Wang Z."/>
            <person name="Yang X."/>
            <person name="Kozik A."/>
            <person name="Arikit S."/>
            <person name="Song C."/>
            <person name="Xia L."/>
            <person name="Froenicke L."/>
            <person name="Lavelle D.O."/>
            <person name="Truco M.J."/>
            <person name="Xia R."/>
            <person name="Zhu S."/>
            <person name="Xu C."/>
            <person name="Xu H."/>
            <person name="Xu X."/>
            <person name="Cox K."/>
            <person name="Korf I."/>
            <person name="Meyers B.C."/>
            <person name="Michelmore R.W."/>
        </authorList>
    </citation>
    <scope>NUCLEOTIDE SEQUENCE [LARGE SCALE GENOMIC DNA]</scope>
    <source>
        <strain evidence="3">cv. Salinas</strain>
        <tissue evidence="2">Seedlings</tissue>
    </source>
</reference>
<accession>A0A9R1UU61</accession>
<dbReference type="PANTHER" id="PTHR31569">
    <property type="entry name" value="SWIM-TYPE DOMAIN-CONTAINING PROTEIN"/>
    <property type="match status" value="1"/>
</dbReference>
<dbReference type="Proteomes" id="UP000235145">
    <property type="component" value="Unassembled WGS sequence"/>
</dbReference>
<comment type="caution">
    <text evidence="2">The sequence shown here is derived from an EMBL/GenBank/DDBJ whole genome shotgun (WGS) entry which is preliminary data.</text>
</comment>
<proteinExistence type="predicted"/>
<dbReference type="PANTHER" id="PTHR31569:SF4">
    <property type="entry name" value="SWIM-TYPE DOMAIN-CONTAINING PROTEIN"/>
    <property type="match status" value="1"/>
</dbReference>
<dbReference type="Pfam" id="PF10551">
    <property type="entry name" value="MULE"/>
    <property type="match status" value="1"/>
</dbReference>
<name>A0A9R1UU61_LACSA</name>
<feature type="domain" description="MULE transposase" evidence="1">
    <location>
        <begin position="3"/>
        <end position="92"/>
    </location>
</feature>
<evidence type="ECO:0000313" key="2">
    <source>
        <dbReference type="EMBL" id="KAJ0193618.1"/>
    </source>
</evidence>
<dbReference type="InterPro" id="IPR052579">
    <property type="entry name" value="Zinc_finger_SWIM"/>
</dbReference>